<organism evidence="2 3">
    <name type="scientific">Xenopus tropicalis</name>
    <name type="common">Western clawed frog</name>
    <name type="synonym">Silurana tropicalis</name>
    <dbReference type="NCBI Taxonomy" id="8364"/>
    <lineage>
        <taxon>Eukaryota</taxon>
        <taxon>Metazoa</taxon>
        <taxon>Chordata</taxon>
        <taxon>Craniata</taxon>
        <taxon>Vertebrata</taxon>
        <taxon>Euteleostomi</taxon>
        <taxon>Amphibia</taxon>
        <taxon>Batrachia</taxon>
        <taxon>Anura</taxon>
        <taxon>Pipoidea</taxon>
        <taxon>Pipidae</taxon>
        <taxon>Xenopodinae</taxon>
        <taxon>Xenopus</taxon>
        <taxon>Silurana</taxon>
    </lineage>
</organism>
<dbReference type="RefSeq" id="XP_017947082.1">
    <property type="nucleotide sequence ID" value="XM_018091593.2"/>
</dbReference>
<gene>
    <name evidence="3 4 5" type="primary">LOC100490302</name>
</gene>
<dbReference type="AGR" id="Xenbase:XB-GENE-29080127"/>
<dbReference type="Gene3D" id="1.10.472.80">
    <property type="entry name" value="Ypt/Rab-GAP domain of gyp1p, domain 3"/>
    <property type="match status" value="1"/>
</dbReference>
<feature type="coiled-coil region" evidence="1">
    <location>
        <begin position="1300"/>
        <end position="1327"/>
    </location>
</feature>
<dbReference type="InterPro" id="IPR035969">
    <property type="entry name" value="Rab-GAP_TBC_sf"/>
</dbReference>
<evidence type="ECO:0000256" key="1">
    <source>
        <dbReference type="SAM" id="Coils"/>
    </source>
</evidence>
<dbReference type="OrthoDB" id="70142at2759"/>
<evidence type="ECO:0000313" key="4">
    <source>
        <dbReference type="RefSeq" id="XP_017947082.1"/>
    </source>
</evidence>
<reference evidence="3 4" key="1">
    <citation type="submission" date="2025-04" db="UniProtKB">
        <authorList>
            <consortium name="RefSeq"/>
        </authorList>
    </citation>
    <scope>IDENTIFICATION</scope>
    <source>
        <strain evidence="3 4">Nigerian</strain>
        <tissue evidence="3 4">Liver and blood</tissue>
    </source>
</reference>
<proteinExistence type="predicted"/>
<dbReference type="GeneID" id="100490302"/>
<accession>A0A8J0SDH1</accession>
<dbReference type="Proteomes" id="UP000008143">
    <property type="component" value="Chromosome 2"/>
</dbReference>
<dbReference type="RefSeq" id="XP_012812892.1">
    <property type="nucleotide sequence ID" value="XM_012957438.3"/>
</dbReference>
<name>A0A8J0SDH1_XENTR</name>
<protein>
    <submittedName>
        <fullName evidence="3 4">Uncharacterized protein LOC100490302</fullName>
    </submittedName>
</protein>
<dbReference type="KEGG" id="xtr:100490302"/>
<dbReference type="OMA" id="APWHKLE"/>
<evidence type="ECO:0000313" key="2">
    <source>
        <dbReference type="Proteomes" id="UP000008143"/>
    </source>
</evidence>
<evidence type="ECO:0000313" key="3">
    <source>
        <dbReference type="RefSeq" id="XP_012812892.1"/>
    </source>
</evidence>
<dbReference type="Xenbase" id="XB-GENE-29080127">
    <property type="gene designation" value="LOC100490302"/>
</dbReference>
<dbReference type="SUPFAM" id="SSF47923">
    <property type="entry name" value="Ypt/Rab-GAP domain of gyp1p"/>
    <property type="match status" value="1"/>
</dbReference>
<keyword evidence="1" id="KW-0175">Coiled coil</keyword>
<evidence type="ECO:0000313" key="5">
    <source>
        <dbReference type="Xenbase" id="XB-GENE-29080127"/>
    </source>
</evidence>
<sequence>MEIHYEGDSPTTGKTLFNEPWLDSCASETLLPGYPWHKVSDKIGKMLATQVKPFLQDPDKRQIIYKQLGRDFVLKYFSEYSYVSSLLGLPDISNAASAKMGKHKAEWLWDQCTKAAEQTGCLITDDNSAELSEEMTQFVNHTYSLVEKAINMFLAKQEEKEKENSLETKEATWNWKGVYSKRRKSVESKDLHFTLNRQATFQIKENNASNGLEVLSPPLNSSVSDALGGAVCTIIGRDSDSMAMVCSRLSGRLLPKTLRRFIWLNKLLKSQNINKNRGLKYIEKEEREKYGKILEHRLSELKLRTATRSPISGLIENAVVEKYENTTSMHQFSKDEQMILESSKSLNVLYVYNSTYEPYHIHWLFPLQIAFKQTSTTAEHPYELFMYLHLLIKNIFPSWLEIFAMAERVISVLKKEDKELFTHLQDSFRRNVTFNPKDFLVELITREREQALKLYAETEEHDHLSSLPEELLASPVIFLRKWMGEGFVNSVDLPAVLLIWDQLFMQDWNRKVMENFCLAILLLLKDSFMTAKDYPAVRQIFLSGGYHLFTVDIQRAWIHLQQGGLPADIPGMNHRNAWQLHDLSPRHQAEIIRNILPVGVKDIILNLRIPLQNAVQNASSGEKTWVNDFDPTAVKLTASVFYGHIKLRSKTGSVKPLFLQKVKQNKDTKQDTTSFILQFNDLFSFDSLDPSDYMDHTEGSAQPYILLKAVYSTGERDSFTLGWVKINAFEHETSSSQEVWRPREFSDVFLLSHERYTHSFDEGTPVSNTQGSNESSIEFTIYDPAKESARNTMSRTKISGEEEHISSFVPFWVPHNGSTILPSPTTVKQSFDLYIDALHYVPDNSTVTKVTGKIINSGNKNMPPIVALSDLNSYWRNPEFHFCLTINTKGEKLNVATSMLFEVSTVDSDSGALAIIGYCMLRVFNNEGKLNVGGYQLKLRTGVPFKQLYSLNPTAFSQYTVFPCCSLLIRLLPHAEHPVPAPRYSEGYYFTEEAQPKRSELAIMSSFQKDANVPKLMKDMAAHLVEREQSQVAEAQLKDWYKQRVSGEKPSLQQASLNYINIHHAARYRQEIGIRIRISQAFGLGAEGLYINAFARVLKGAQSLHLPQLPQNWGGEEKFLTRLHDFTSLQGSPRWKDPAVVLHPYLDSHSVLLVQIFGMDAVYVPNTISGQRGHVKGRNGGDVELQPLIGWTVFPVFNGHYIRSGIHSSPIFQGQPNAEFLQLLSTHSVKTAMEQGLKKKNLKLLSSYGCVTMEMWDGHYTDDEHYALPVVNDLLTVGNVKKFLATQTNKKGKDMSMLALQSFDNKKQNLQRNSQAYQQHQQFYEEAMADKFYDLIEIALLNAGYGPL</sequence>
<keyword evidence="2" id="KW-1185">Reference proteome</keyword>